<dbReference type="AlphaFoldDB" id="A0A506U4C7"/>
<dbReference type="Proteomes" id="UP000320314">
    <property type="component" value="Unassembled WGS sequence"/>
</dbReference>
<dbReference type="Gene3D" id="3.30.230.10">
    <property type="match status" value="1"/>
</dbReference>
<evidence type="ECO:0000256" key="3">
    <source>
        <dbReference type="ARBA" id="ARBA00022759"/>
    </source>
</evidence>
<gene>
    <name evidence="6" type="primary">rnpA</name>
    <name evidence="8" type="ORF">FJU11_09960</name>
</gene>
<dbReference type="HAMAP" id="MF_00227">
    <property type="entry name" value="RNase_P"/>
    <property type="match status" value="1"/>
</dbReference>
<dbReference type="EMBL" id="VHLH01000016">
    <property type="protein sequence ID" value="TPW28176.1"/>
    <property type="molecule type" value="Genomic_DNA"/>
</dbReference>
<sequence>MDAALPVGDAARHPGRLKKRSSFLAVREGERRRGPFFVLEVRDRGDGEAPRIGFTVTKRQGNACERNRIRRRLKEAVRLEGRFAMAEGHDYVLVGRREVLHASFSRLTSALKDRIEGRRERAARRGDGARTVKR</sequence>
<dbReference type="SUPFAM" id="SSF54211">
    <property type="entry name" value="Ribosomal protein S5 domain 2-like"/>
    <property type="match status" value="1"/>
</dbReference>
<dbReference type="GO" id="GO:0030677">
    <property type="term" value="C:ribonuclease P complex"/>
    <property type="evidence" value="ECO:0007669"/>
    <property type="project" value="TreeGrafter"/>
</dbReference>
<keyword evidence="9" id="KW-1185">Reference proteome</keyword>
<comment type="function">
    <text evidence="6">RNaseP catalyzes the removal of the 5'-leader sequence from pre-tRNA to produce the mature 5'-terminus. It can also cleave other RNA substrates such as 4.5S RNA. The protein component plays an auxiliary but essential role in vivo by binding to the 5'-leader sequence and broadening the substrate specificity of the ribozyme.</text>
</comment>
<comment type="subunit">
    <text evidence="6">Consists of a catalytic RNA component (M1 or rnpB) and a protein subunit.</text>
</comment>
<evidence type="ECO:0000256" key="2">
    <source>
        <dbReference type="ARBA" id="ARBA00022722"/>
    </source>
</evidence>
<dbReference type="GO" id="GO:0042781">
    <property type="term" value="F:3'-tRNA processing endoribonuclease activity"/>
    <property type="evidence" value="ECO:0007669"/>
    <property type="project" value="TreeGrafter"/>
</dbReference>
<dbReference type="GO" id="GO:0004526">
    <property type="term" value="F:ribonuclease P activity"/>
    <property type="evidence" value="ECO:0007669"/>
    <property type="project" value="UniProtKB-UniRule"/>
</dbReference>
<protein>
    <recommendedName>
        <fullName evidence="6 7">Ribonuclease P protein component</fullName>
        <shortName evidence="6">RNase P protein</shortName>
        <shortName evidence="6">RNaseP protein</shortName>
        <ecNumber evidence="6 7">3.1.26.5</ecNumber>
    </recommendedName>
    <alternativeName>
        <fullName evidence="6">Protein C5</fullName>
    </alternativeName>
</protein>
<comment type="similarity">
    <text evidence="6">Belongs to the RnpA family.</text>
</comment>
<accession>A0A506U4C7</accession>
<dbReference type="OrthoDB" id="9810867at2"/>
<keyword evidence="1 6" id="KW-0819">tRNA processing</keyword>
<evidence type="ECO:0000256" key="4">
    <source>
        <dbReference type="ARBA" id="ARBA00022801"/>
    </source>
</evidence>
<dbReference type="RefSeq" id="WP_141166901.1">
    <property type="nucleotide sequence ID" value="NZ_VHLH01000016.1"/>
</dbReference>
<organism evidence="8 9">
    <name type="scientific">Pararhizobium mangrovi</name>
    <dbReference type="NCBI Taxonomy" id="2590452"/>
    <lineage>
        <taxon>Bacteria</taxon>
        <taxon>Pseudomonadati</taxon>
        <taxon>Pseudomonadota</taxon>
        <taxon>Alphaproteobacteria</taxon>
        <taxon>Hyphomicrobiales</taxon>
        <taxon>Rhizobiaceae</taxon>
        <taxon>Rhizobium/Agrobacterium group</taxon>
        <taxon>Pararhizobium</taxon>
    </lineage>
</organism>
<comment type="caution">
    <text evidence="8">The sequence shown here is derived from an EMBL/GenBank/DDBJ whole genome shotgun (WGS) entry which is preliminary data.</text>
</comment>
<dbReference type="PANTHER" id="PTHR33992">
    <property type="entry name" value="RIBONUCLEASE P PROTEIN COMPONENT"/>
    <property type="match status" value="1"/>
</dbReference>
<evidence type="ECO:0000313" key="9">
    <source>
        <dbReference type="Proteomes" id="UP000320314"/>
    </source>
</evidence>
<dbReference type="NCBIfam" id="TIGR00188">
    <property type="entry name" value="rnpA"/>
    <property type="match status" value="1"/>
</dbReference>
<keyword evidence="5 6" id="KW-0694">RNA-binding</keyword>
<dbReference type="InterPro" id="IPR000100">
    <property type="entry name" value="RNase_P"/>
</dbReference>
<proteinExistence type="inferred from homology"/>
<comment type="catalytic activity">
    <reaction evidence="6">
        <text>Endonucleolytic cleavage of RNA, removing 5'-extranucleotides from tRNA precursor.</text>
        <dbReference type="EC" id="3.1.26.5"/>
    </reaction>
</comment>
<keyword evidence="2 6" id="KW-0540">Nuclease</keyword>
<evidence type="ECO:0000256" key="1">
    <source>
        <dbReference type="ARBA" id="ARBA00022694"/>
    </source>
</evidence>
<dbReference type="Pfam" id="PF00825">
    <property type="entry name" value="Ribonuclease_P"/>
    <property type="match status" value="1"/>
</dbReference>
<evidence type="ECO:0000313" key="8">
    <source>
        <dbReference type="EMBL" id="TPW28176.1"/>
    </source>
</evidence>
<evidence type="ECO:0000256" key="5">
    <source>
        <dbReference type="ARBA" id="ARBA00022884"/>
    </source>
</evidence>
<reference evidence="8 9" key="1">
    <citation type="submission" date="2019-06" db="EMBL/GenBank/DDBJ databases">
        <authorList>
            <person name="Li M."/>
        </authorList>
    </citation>
    <scope>NUCLEOTIDE SEQUENCE [LARGE SCALE GENOMIC DNA]</scope>
    <source>
        <strain evidence="8 9">BGMRC6574</strain>
    </source>
</reference>
<keyword evidence="4 6" id="KW-0378">Hydrolase</keyword>
<evidence type="ECO:0000256" key="6">
    <source>
        <dbReference type="HAMAP-Rule" id="MF_00227"/>
    </source>
</evidence>
<name>A0A506U4C7_9HYPH</name>
<dbReference type="PANTHER" id="PTHR33992:SF1">
    <property type="entry name" value="RIBONUCLEASE P PROTEIN COMPONENT"/>
    <property type="match status" value="1"/>
</dbReference>
<dbReference type="GO" id="GO:0001682">
    <property type="term" value="P:tRNA 5'-leader removal"/>
    <property type="evidence" value="ECO:0007669"/>
    <property type="project" value="UniProtKB-UniRule"/>
</dbReference>
<dbReference type="InterPro" id="IPR014721">
    <property type="entry name" value="Ribsml_uS5_D2-typ_fold_subgr"/>
</dbReference>
<keyword evidence="3 6" id="KW-0255">Endonuclease</keyword>
<evidence type="ECO:0000256" key="7">
    <source>
        <dbReference type="NCBIfam" id="TIGR00188"/>
    </source>
</evidence>
<dbReference type="InterPro" id="IPR020568">
    <property type="entry name" value="Ribosomal_Su5_D2-typ_SF"/>
</dbReference>
<dbReference type="EC" id="3.1.26.5" evidence="6 7"/>
<dbReference type="GO" id="GO:0000049">
    <property type="term" value="F:tRNA binding"/>
    <property type="evidence" value="ECO:0007669"/>
    <property type="project" value="UniProtKB-UniRule"/>
</dbReference>